<feature type="region of interest" description="Disordered" evidence="1">
    <location>
        <begin position="189"/>
        <end position="222"/>
    </location>
</feature>
<protein>
    <submittedName>
        <fullName evidence="2">Uncharacterized protein</fullName>
    </submittedName>
</protein>
<dbReference type="Proteomes" id="UP000238823">
    <property type="component" value="Unassembled WGS sequence"/>
</dbReference>
<reference evidence="2 3" key="1">
    <citation type="submission" date="2018-03" db="EMBL/GenBank/DDBJ databases">
        <title>Draft Genome Sequences of the Obligatory Marine Myxobacteria Enhygromyxa salina SWB007.</title>
        <authorList>
            <person name="Poehlein A."/>
            <person name="Moghaddam J.A."/>
            <person name="Harms H."/>
            <person name="Alanjari M."/>
            <person name="Koenig G.M."/>
            <person name="Daniel R."/>
            <person name="Schaeberle T.F."/>
        </authorList>
    </citation>
    <scope>NUCLEOTIDE SEQUENCE [LARGE SCALE GENOMIC DNA]</scope>
    <source>
        <strain evidence="2 3">SWB007</strain>
    </source>
</reference>
<organism evidence="2 3">
    <name type="scientific">Enhygromyxa salina</name>
    <dbReference type="NCBI Taxonomy" id="215803"/>
    <lineage>
        <taxon>Bacteria</taxon>
        <taxon>Pseudomonadati</taxon>
        <taxon>Myxococcota</taxon>
        <taxon>Polyangia</taxon>
        <taxon>Nannocystales</taxon>
        <taxon>Nannocystaceae</taxon>
        <taxon>Enhygromyxa</taxon>
    </lineage>
</organism>
<name>A0A2S9YLX9_9BACT</name>
<gene>
    <name evidence="2" type="ORF">ENSA7_42280</name>
</gene>
<dbReference type="AlphaFoldDB" id="A0A2S9YLX9"/>
<accession>A0A2S9YLX9</accession>
<sequence>MVGRDVGPGLAQQRRLGWLVQQRDQPPLDQAAGVGFVGVTRGALEQLGEGLTQGAEAVEQRADEGRVADRVLVIVGRLELGVDRQPQIGNVEVELEPAEQTVLLVEQDLRRVLELGSVERVGVDPNLAADVSAGLALRNWALGQVLKMGGEHGRALALEPGIAATLAQLLACEQRVGLDQLDPQRAAQVAGRQRLEQRDRGALGRQLSERATGVARGLAGPN</sequence>
<proteinExistence type="predicted"/>
<feature type="compositionally biased region" description="Basic and acidic residues" evidence="1">
    <location>
        <begin position="193"/>
        <end position="202"/>
    </location>
</feature>
<dbReference type="EMBL" id="PVNL01000084">
    <property type="protein sequence ID" value="PRQ06088.1"/>
    <property type="molecule type" value="Genomic_DNA"/>
</dbReference>
<evidence type="ECO:0000313" key="2">
    <source>
        <dbReference type="EMBL" id="PRQ06088.1"/>
    </source>
</evidence>
<evidence type="ECO:0000313" key="3">
    <source>
        <dbReference type="Proteomes" id="UP000238823"/>
    </source>
</evidence>
<evidence type="ECO:0000256" key="1">
    <source>
        <dbReference type="SAM" id="MobiDB-lite"/>
    </source>
</evidence>
<comment type="caution">
    <text evidence="2">The sequence shown here is derived from an EMBL/GenBank/DDBJ whole genome shotgun (WGS) entry which is preliminary data.</text>
</comment>